<dbReference type="Pfam" id="PF20994">
    <property type="entry name" value="CENPU"/>
    <property type="match status" value="1"/>
</dbReference>
<feature type="compositionally biased region" description="Basic and acidic residues" evidence="1">
    <location>
        <begin position="1"/>
        <end position="10"/>
    </location>
</feature>
<gene>
    <name evidence="3" type="ORF">EX30DRAFT_5544</name>
</gene>
<evidence type="ECO:0000259" key="2">
    <source>
        <dbReference type="Pfam" id="PF20994"/>
    </source>
</evidence>
<dbReference type="STRING" id="341454.A0A4S2N655"/>
<feature type="domain" description="Inner kinetochore subunit AME1" evidence="2">
    <location>
        <begin position="161"/>
        <end position="236"/>
    </location>
</feature>
<proteinExistence type="predicted"/>
<dbReference type="InParanoid" id="A0A4S2N655"/>
<name>A0A4S2N655_9PEZI</name>
<dbReference type="Proteomes" id="UP000298138">
    <property type="component" value="Unassembled WGS sequence"/>
</dbReference>
<feature type="compositionally biased region" description="Acidic residues" evidence="1">
    <location>
        <begin position="12"/>
        <end position="43"/>
    </location>
</feature>
<organism evidence="3 4">
    <name type="scientific">Ascodesmis nigricans</name>
    <dbReference type="NCBI Taxonomy" id="341454"/>
    <lineage>
        <taxon>Eukaryota</taxon>
        <taxon>Fungi</taxon>
        <taxon>Dikarya</taxon>
        <taxon>Ascomycota</taxon>
        <taxon>Pezizomycotina</taxon>
        <taxon>Pezizomycetes</taxon>
        <taxon>Pezizales</taxon>
        <taxon>Ascodesmidaceae</taxon>
        <taxon>Ascodesmis</taxon>
    </lineage>
</organism>
<keyword evidence="4" id="KW-1185">Reference proteome</keyword>
<reference evidence="3 4" key="1">
    <citation type="submission" date="2019-04" db="EMBL/GenBank/DDBJ databases">
        <title>Comparative genomics and transcriptomics to analyze fruiting body development in filamentous ascomycetes.</title>
        <authorList>
            <consortium name="DOE Joint Genome Institute"/>
            <person name="Lutkenhaus R."/>
            <person name="Traeger S."/>
            <person name="Breuer J."/>
            <person name="Kuo A."/>
            <person name="Lipzen A."/>
            <person name="Pangilinan J."/>
            <person name="Dilworth D."/>
            <person name="Sandor L."/>
            <person name="Poggeler S."/>
            <person name="Barry K."/>
            <person name="Grigoriev I.V."/>
            <person name="Nowrousian M."/>
        </authorList>
    </citation>
    <scope>NUCLEOTIDE SEQUENCE [LARGE SCALE GENOMIC DNA]</scope>
    <source>
        <strain evidence="3 4">CBS 389.68</strain>
    </source>
</reference>
<dbReference type="InterPro" id="IPR048743">
    <property type="entry name" value="AME1"/>
</dbReference>
<sequence>MEQERLRQFELPESEPEEQEEEEEEQDEVEDFSDIEEPEDSDGDGEHIPSDDDEDYDEPPEHAPGDQPLFKPLPKPVSSKLKSKSKSKSSVATPKRKRKPPSESKANDATATRRRPASSIELTTYRLEKITGQDNPPVRSGFNPYDIIRQLFCELAAGFTKKVDGRVERAAIEGFERELDGRFVELIDLFEAQLAATVRARKENQRKLALQRELMEIRRQRQLVIAQTDDVRTNHKMAVVENKVWGFVISQLYWWF</sequence>
<evidence type="ECO:0000313" key="3">
    <source>
        <dbReference type="EMBL" id="TGZ84673.1"/>
    </source>
</evidence>
<feature type="region of interest" description="Disordered" evidence="1">
    <location>
        <begin position="1"/>
        <end position="136"/>
    </location>
</feature>
<evidence type="ECO:0000313" key="4">
    <source>
        <dbReference type="Proteomes" id="UP000298138"/>
    </source>
</evidence>
<dbReference type="OrthoDB" id="5377952at2759"/>
<evidence type="ECO:0000256" key="1">
    <source>
        <dbReference type="SAM" id="MobiDB-lite"/>
    </source>
</evidence>
<dbReference type="EMBL" id="ML220112">
    <property type="protein sequence ID" value="TGZ84673.1"/>
    <property type="molecule type" value="Genomic_DNA"/>
</dbReference>
<dbReference type="AlphaFoldDB" id="A0A4S2N655"/>
<protein>
    <recommendedName>
        <fullName evidence="2">Inner kinetochore subunit AME1 domain-containing protein</fullName>
    </recommendedName>
</protein>
<accession>A0A4S2N655</accession>